<dbReference type="OrthoDB" id="4828090at2759"/>
<comment type="caution">
    <text evidence="2">The sequence shown here is derived from an EMBL/GenBank/DDBJ whole genome shotgun (WGS) entry which is preliminary data.</text>
</comment>
<protein>
    <recommendedName>
        <fullName evidence="4">Secreted protein</fullName>
    </recommendedName>
</protein>
<evidence type="ECO:0000256" key="1">
    <source>
        <dbReference type="SAM" id="SignalP"/>
    </source>
</evidence>
<organism evidence="2 3">
    <name type="scientific">Colletotrichum salicis</name>
    <dbReference type="NCBI Taxonomy" id="1209931"/>
    <lineage>
        <taxon>Eukaryota</taxon>
        <taxon>Fungi</taxon>
        <taxon>Dikarya</taxon>
        <taxon>Ascomycota</taxon>
        <taxon>Pezizomycotina</taxon>
        <taxon>Sordariomycetes</taxon>
        <taxon>Hypocreomycetidae</taxon>
        <taxon>Glomerellales</taxon>
        <taxon>Glomerellaceae</taxon>
        <taxon>Colletotrichum</taxon>
        <taxon>Colletotrichum acutatum species complex</taxon>
    </lineage>
</organism>
<sequence>MQITQLFSAAVLMASAVVVDANPTPMLAAHGTGLERRVPKTSGAACIKAPLSAEKDFSYYTFTIDAGVKAAAAQAGLTKIGVRQHCNSNGGAFGMWAQNTENWAYVPLDKFGPDQKYNVKVNRCKKDFDRHVWSYSVWLCNNNNWCGTTNCGLDREICPEQKTKAVNLNDPLKWTCSA</sequence>
<evidence type="ECO:0000313" key="2">
    <source>
        <dbReference type="EMBL" id="KXH69194.1"/>
    </source>
</evidence>
<feature type="chain" id="PRO_5007805939" description="Secreted protein" evidence="1">
    <location>
        <begin position="22"/>
        <end position="178"/>
    </location>
</feature>
<proteinExistence type="predicted"/>
<evidence type="ECO:0000313" key="3">
    <source>
        <dbReference type="Proteomes" id="UP000070121"/>
    </source>
</evidence>
<dbReference type="STRING" id="1209931.A0A135V8Y4"/>
<name>A0A135V8Y4_9PEZI</name>
<evidence type="ECO:0008006" key="4">
    <source>
        <dbReference type="Google" id="ProtNLM"/>
    </source>
</evidence>
<feature type="signal peptide" evidence="1">
    <location>
        <begin position="1"/>
        <end position="21"/>
    </location>
</feature>
<dbReference type="Proteomes" id="UP000070121">
    <property type="component" value="Unassembled WGS sequence"/>
</dbReference>
<dbReference type="EMBL" id="JFFI01000148">
    <property type="protein sequence ID" value="KXH69194.1"/>
    <property type="molecule type" value="Genomic_DNA"/>
</dbReference>
<reference evidence="2 3" key="1">
    <citation type="submission" date="2014-02" db="EMBL/GenBank/DDBJ databases">
        <title>The genome sequence of Colletotrichum salicis CBS 607.94.</title>
        <authorList>
            <person name="Baroncelli R."/>
            <person name="Thon M.R."/>
        </authorList>
    </citation>
    <scope>NUCLEOTIDE SEQUENCE [LARGE SCALE GENOMIC DNA]</scope>
    <source>
        <strain evidence="2 3">CBS 607.94</strain>
    </source>
</reference>
<dbReference type="AlphaFoldDB" id="A0A135V8Y4"/>
<gene>
    <name evidence="2" type="ORF">CSAL01_07740</name>
</gene>
<keyword evidence="1" id="KW-0732">Signal</keyword>
<accession>A0A135V8Y4</accession>
<keyword evidence="3" id="KW-1185">Reference proteome</keyword>